<dbReference type="EMBL" id="JBDJPC010000005">
    <property type="protein sequence ID" value="KAL1501113.1"/>
    <property type="molecule type" value="Genomic_DNA"/>
</dbReference>
<comment type="caution">
    <text evidence="9">The sequence shown here is derived from an EMBL/GenBank/DDBJ whole genome shotgun (WGS) entry which is preliminary data.</text>
</comment>
<dbReference type="InterPro" id="IPR003599">
    <property type="entry name" value="Ig_sub"/>
</dbReference>
<feature type="region of interest" description="Disordered" evidence="6">
    <location>
        <begin position="822"/>
        <end position="843"/>
    </location>
</feature>
<feature type="region of interest" description="Disordered" evidence="6">
    <location>
        <begin position="762"/>
        <end position="810"/>
    </location>
</feature>
<dbReference type="InterPro" id="IPR013162">
    <property type="entry name" value="CD80_C2-set"/>
</dbReference>
<dbReference type="Gene3D" id="2.60.40.10">
    <property type="entry name" value="Immunoglobulins"/>
    <property type="match status" value="5"/>
</dbReference>
<evidence type="ECO:0000259" key="8">
    <source>
        <dbReference type="PROSITE" id="PS50835"/>
    </source>
</evidence>
<accession>A0ABD1ER88</accession>
<comment type="subcellular location">
    <subcellularLocation>
        <location evidence="1">Membrane</location>
        <topology evidence="1">Single-pass membrane protein</topology>
    </subcellularLocation>
</comment>
<reference evidence="9 10" key="1">
    <citation type="submission" date="2024-05" db="EMBL/GenBank/DDBJ databases">
        <title>Genetic variation in Jamaican populations of the coffee berry borer (Hypothenemus hampei).</title>
        <authorList>
            <person name="Errbii M."/>
            <person name="Myrie A."/>
        </authorList>
    </citation>
    <scope>NUCLEOTIDE SEQUENCE [LARGE SCALE GENOMIC DNA]</scope>
    <source>
        <strain evidence="9">JA-Hopewell-2020-01-JO</strain>
        <tissue evidence="9">Whole body</tissue>
    </source>
</reference>
<evidence type="ECO:0000256" key="2">
    <source>
        <dbReference type="ARBA" id="ARBA00022692"/>
    </source>
</evidence>
<feature type="compositionally biased region" description="Polar residues" evidence="6">
    <location>
        <begin position="822"/>
        <end position="836"/>
    </location>
</feature>
<dbReference type="InterPro" id="IPR013106">
    <property type="entry name" value="Ig_V-set"/>
</dbReference>
<evidence type="ECO:0000313" key="9">
    <source>
        <dbReference type="EMBL" id="KAL1501113.1"/>
    </source>
</evidence>
<evidence type="ECO:0000256" key="6">
    <source>
        <dbReference type="SAM" id="MobiDB-lite"/>
    </source>
</evidence>
<dbReference type="AlphaFoldDB" id="A0ABD1ER88"/>
<evidence type="ECO:0000256" key="1">
    <source>
        <dbReference type="ARBA" id="ARBA00004167"/>
    </source>
</evidence>
<feature type="domain" description="Ig-like" evidence="8">
    <location>
        <begin position="58"/>
        <end position="157"/>
    </location>
</feature>
<dbReference type="PROSITE" id="PS50835">
    <property type="entry name" value="IG_LIKE"/>
    <property type="match status" value="5"/>
</dbReference>
<feature type="domain" description="Ig-like" evidence="8">
    <location>
        <begin position="162"/>
        <end position="261"/>
    </location>
</feature>
<dbReference type="InterPro" id="IPR036179">
    <property type="entry name" value="Ig-like_dom_sf"/>
</dbReference>
<dbReference type="PANTHER" id="PTHR23278">
    <property type="entry name" value="SIDESTEP PROTEIN"/>
    <property type="match status" value="1"/>
</dbReference>
<proteinExistence type="predicted"/>
<keyword evidence="5" id="KW-1015">Disulfide bond</keyword>
<dbReference type="Pfam" id="PF08205">
    <property type="entry name" value="C2-set_2"/>
    <property type="match status" value="1"/>
</dbReference>
<evidence type="ECO:0000256" key="3">
    <source>
        <dbReference type="ARBA" id="ARBA00022989"/>
    </source>
</evidence>
<evidence type="ECO:0000256" key="5">
    <source>
        <dbReference type="ARBA" id="ARBA00023157"/>
    </source>
</evidence>
<evidence type="ECO:0000256" key="7">
    <source>
        <dbReference type="SAM" id="Phobius"/>
    </source>
</evidence>
<keyword evidence="3 7" id="KW-1133">Transmembrane helix</keyword>
<feature type="domain" description="Ig-like" evidence="8">
    <location>
        <begin position="268"/>
        <end position="365"/>
    </location>
</feature>
<dbReference type="SMART" id="SM00408">
    <property type="entry name" value="IGc2"/>
    <property type="match status" value="5"/>
</dbReference>
<organism evidence="9 10">
    <name type="scientific">Hypothenemus hampei</name>
    <name type="common">Coffee berry borer</name>
    <dbReference type="NCBI Taxonomy" id="57062"/>
    <lineage>
        <taxon>Eukaryota</taxon>
        <taxon>Metazoa</taxon>
        <taxon>Ecdysozoa</taxon>
        <taxon>Arthropoda</taxon>
        <taxon>Hexapoda</taxon>
        <taxon>Insecta</taxon>
        <taxon>Pterygota</taxon>
        <taxon>Neoptera</taxon>
        <taxon>Endopterygota</taxon>
        <taxon>Coleoptera</taxon>
        <taxon>Polyphaga</taxon>
        <taxon>Cucujiformia</taxon>
        <taxon>Curculionidae</taxon>
        <taxon>Scolytinae</taxon>
        <taxon>Hypothenemus</taxon>
    </lineage>
</organism>
<feature type="compositionally biased region" description="Polar residues" evidence="6">
    <location>
        <begin position="786"/>
        <end position="810"/>
    </location>
</feature>
<feature type="transmembrane region" description="Helical" evidence="7">
    <location>
        <begin position="7"/>
        <end position="28"/>
    </location>
</feature>
<keyword evidence="2 7" id="KW-0812">Transmembrane</keyword>
<dbReference type="Pfam" id="PF13927">
    <property type="entry name" value="Ig_3"/>
    <property type="match status" value="2"/>
</dbReference>
<protein>
    <recommendedName>
        <fullName evidence="8">Ig-like domain-containing protein</fullName>
    </recommendedName>
</protein>
<dbReference type="SMART" id="SM00409">
    <property type="entry name" value="IG"/>
    <property type="match status" value="4"/>
</dbReference>
<dbReference type="SUPFAM" id="SSF48726">
    <property type="entry name" value="Immunoglobulin"/>
    <property type="match status" value="5"/>
</dbReference>
<dbReference type="PANTHER" id="PTHR23278:SF26">
    <property type="entry name" value="SIDESTEP III, ISOFORM O"/>
    <property type="match status" value="1"/>
</dbReference>
<dbReference type="Pfam" id="PF07686">
    <property type="entry name" value="V-set"/>
    <property type="match status" value="1"/>
</dbReference>
<sequence>MNMNVRVVMVQVTVKVFLFFLVTIYGFGTCQTLINENDIGDQDETAVISSVDAVLARSATLPCDIEPTVKEDRVYMVLWYRDGHSKPIYSFDVRGRSFNNAKQWSDQNVFGARAYFVAISQPAVLTLDGVSLDDAGIYRCRVDFKTSPTRNFAMNLTVIVPPHQLLLYDKMGRDVKDTVGPLEENSDLVLTCEVRGGSPTPTVSWFINDRLEGGHLEVTTTNNVIVNRLEVKGLTRDRWNSTFKCQASNTKLVMPVEQTVRLDMLMRPLSVFIRQKPKELTGNKQVTIQCEVYGSRPKAVVTWMRENRLFRRGKILEENSTINDSLVMNSLTFTPVPEDDGSMLKCVGENPKLTSSGQEDSFMLNVVYPPQVVLNLGSTLNPDGIKEGDDVYFECNIKANPKQQKITWYHNGVLVSQNVSSGVIISTHSLVLQSVTRGHTGNYTCLAVNALGETMSPRVELKVRYAPVCKENDVQMIGASLDEVLNVQCRVDADPANVTFLWQFNNSGESFDAQPPRFATSSGNVSEFTYIPKSQKDYGTLTCWGANSIGRQAEPCIFQVVLASKPSPLSNCTLKSVNNQTIEIVDVECKAGYDGGLPQKFVLEAFDAHTMRLRINQTVSNTEFPTFHLDLGDLLPSPPSLKIIVYSVNGKGKSEMLVLDDIKLNDAEKRTDGISNISIVPLAALLTGSLLTLGIAVLVIVVIAVRKKRHCDSANHCSHHIALDATKTNPKSQRHNSSSMLEINTGDNRYVVAYTLKPAENCAYPQEETPRQPDILNTPRGEGSDDNTIGTAQQRPKPSPKDSFQTGGTTLELSSKSFPILSHSQSNNNYCDTSGTLGRARNRPRQDVSFGSFATMRREQHILTDNIPGPESCV</sequence>
<dbReference type="InterPro" id="IPR007110">
    <property type="entry name" value="Ig-like_dom"/>
</dbReference>
<evidence type="ECO:0000256" key="4">
    <source>
        <dbReference type="ARBA" id="ARBA00023136"/>
    </source>
</evidence>
<dbReference type="InterPro" id="IPR013783">
    <property type="entry name" value="Ig-like_fold"/>
</dbReference>
<feature type="transmembrane region" description="Helical" evidence="7">
    <location>
        <begin position="679"/>
        <end position="705"/>
    </location>
</feature>
<feature type="domain" description="Ig-like" evidence="8">
    <location>
        <begin position="370"/>
        <end position="456"/>
    </location>
</feature>
<dbReference type="GO" id="GO:0016020">
    <property type="term" value="C:membrane"/>
    <property type="evidence" value="ECO:0007669"/>
    <property type="project" value="UniProtKB-SubCell"/>
</dbReference>
<dbReference type="Proteomes" id="UP001566132">
    <property type="component" value="Unassembled WGS sequence"/>
</dbReference>
<evidence type="ECO:0000313" key="10">
    <source>
        <dbReference type="Proteomes" id="UP001566132"/>
    </source>
</evidence>
<feature type="domain" description="Ig-like" evidence="8">
    <location>
        <begin position="457"/>
        <end position="543"/>
    </location>
</feature>
<name>A0ABD1ER88_HYPHA</name>
<dbReference type="CDD" id="cd00096">
    <property type="entry name" value="Ig"/>
    <property type="match status" value="1"/>
</dbReference>
<gene>
    <name evidence="9" type="ORF">ABEB36_006499</name>
</gene>
<keyword evidence="4 7" id="KW-0472">Membrane</keyword>
<dbReference type="InterPro" id="IPR003598">
    <property type="entry name" value="Ig_sub2"/>
</dbReference>
<keyword evidence="10" id="KW-1185">Reference proteome</keyword>